<dbReference type="PANTHER" id="PTHR35561:SF1">
    <property type="entry name" value="RNA 2',3'-CYCLIC PHOSPHODIESTERASE"/>
    <property type="match status" value="1"/>
</dbReference>
<dbReference type="NCBIfam" id="TIGR02258">
    <property type="entry name" value="2_5_ligase"/>
    <property type="match status" value="1"/>
</dbReference>
<evidence type="ECO:0000259" key="3">
    <source>
        <dbReference type="Pfam" id="PF02834"/>
    </source>
</evidence>
<feature type="active site" description="Proton donor" evidence="2">
    <location>
        <position position="38"/>
    </location>
</feature>
<comment type="function">
    <text evidence="2">Hydrolyzes RNA 2',3'-cyclic phosphodiester to an RNA 2'-phosphomonoester.</text>
</comment>
<feature type="short sequence motif" description="HXTX 1" evidence="2">
    <location>
        <begin position="38"/>
        <end position="41"/>
    </location>
</feature>
<dbReference type="InterPro" id="IPR009097">
    <property type="entry name" value="Cyclic_Pdiesterase"/>
</dbReference>
<dbReference type="PANTHER" id="PTHR35561">
    <property type="entry name" value="RNA 2',3'-CYCLIC PHOSPHODIESTERASE"/>
    <property type="match status" value="1"/>
</dbReference>
<dbReference type="EMBL" id="MWAK01000130">
    <property type="protein sequence ID" value="OPZ92094.1"/>
    <property type="molecule type" value="Genomic_DNA"/>
</dbReference>
<feature type="domain" description="Phosphoesterase HXTX" evidence="3">
    <location>
        <begin position="91"/>
        <end position="167"/>
    </location>
</feature>
<comment type="caution">
    <text evidence="4">The sequence shown here is derived from an EMBL/GenBank/DDBJ whole genome shotgun (WGS) entry which is preliminary data.</text>
</comment>
<keyword evidence="4" id="KW-0436">Ligase</keyword>
<organism evidence="4">
    <name type="scientific">candidate division TA06 bacterium ADurb.Bin417</name>
    <dbReference type="NCBI Taxonomy" id="1852828"/>
    <lineage>
        <taxon>Bacteria</taxon>
        <taxon>Bacteria division TA06</taxon>
    </lineage>
</organism>
<proteinExistence type="inferred from homology"/>
<comment type="similarity">
    <text evidence="2">Belongs to the 2H phosphoesterase superfamily. ThpR family.</text>
</comment>
<accession>A0A1V5MFQ3</accession>
<dbReference type="HAMAP" id="MF_01940">
    <property type="entry name" value="RNA_CPDase"/>
    <property type="match status" value="1"/>
</dbReference>
<dbReference type="InterPro" id="IPR014051">
    <property type="entry name" value="Phosphoesterase_HXTX"/>
</dbReference>
<dbReference type="Gene3D" id="3.90.1140.10">
    <property type="entry name" value="Cyclic phosphodiesterase"/>
    <property type="match status" value="1"/>
</dbReference>
<reference evidence="4" key="1">
    <citation type="submission" date="2017-02" db="EMBL/GenBank/DDBJ databases">
        <title>Delving into the versatile metabolic prowess of the omnipresent phylum Bacteroidetes.</title>
        <authorList>
            <person name="Nobu M.K."/>
            <person name="Mei R."/>
            <person name="Narihiro T."/>
            <person name="Kuroda K."/>
            <person name="Liu W.-T."/>
        </authorList>
    </citation>
    <scope>NUCLEOTIDE SEQUENCE</scope>
    <source>
        <strain evidence="4">ADurb.Bin417</strain>
    </source>
</reference>
<dbReference type="GO" id="GO:0008664">
    <property type="term" value="F:RNA 2',3'-cyclic 3'-phosphodiesterase activity"/>
    <property type="evidence" value="ECO:0007669"/>
    <property type="project" value="UniProtKB-EC"/>
</dbReference>
<protein>
    <recommendedName>
        <fullName evidence="2">RNA 2',3'-cyclic phosphodiesterase</fullName>
        <shortName evidence="2">RNA 2',3'-CPDase</shortName>
        <ecNumber evidence="2">3.1.4.58</ecNumber>
    </recommendedName>
</protein>
<evidence type="ECO:0000256" key="2">
    <source>
        <dbReference type="HAMAP-Rule" id="MF_01940"/>
    </source>
</evidence>
<sequence length="183" mass="20524">MRLFFAVTVDPAARAKIITGRPLENISSLRWVKPEQQHFTLCFLGEESPDRLPKIIAAGKSAAGRHQAFRIRLRETGFFPERGDPRIFWVGVDQGASEIERLAADLRAELRLRSLGFDARPFIPHLTLARINGRLTGPDRERLRGFSPGTALLPVPGFRLLESRLAPDGASYFELASFELSEE</sequence>
<dbReference type="EC" id="3.1.4.58" evidence="2"/>
<evidence type="ECO:0000313" key="4">
    <source>
        <dbReference type="EMBL" id="OPZ92094.1"/>
    </source>
</evidence>
<dbReference type="Pfam" id="PF02834">
    <property type="entry name" value="LigT_PEase"/>
    <property type="match status" value="2"/>
</dbReference>
<dbReference type="GO" id="GO:0016874">
    <property type="term" value="F:ligase activity"/>
    <property type="evidence" value="ECO:0007669"/>
    <property type="project" value="UniProtKB-KW"/>
</dbReference>
<keyword evidence="1 2" id="KW-0378">Hydrolase</keyword>
<dbReference type="SUPFAM" id="SSF55144">
    <property type="entry name" value="LigT-like"/>
    <property type="match status" value="1"/>
</dbReference>
<feature type="short sequence motif" description="HXTX 2" evidence="2">
    <location>
        <begin position="125"/>
        <end position="128"/>
    </location>
</feature>
<dbReference type="InterPro" id="IPR004175">
    <property type="entry name" value="RNA_CPDase"/>
</dbReference>
<dbReference type="GO" id="GO:0004113">
    <property type="term" value="F:2',3'-cyclic-nucleotide 3'-phosphodiesterase activity"/>
    <property type="evidence" value="ECO:0007669"/>
    <property type="project" value="InterPro"/>
</dbReference>
<feature type="domain" description="Phosphoesterase HXTX" evidence="3">
    <location>
        <begin position="28"/>
        <end position="89"/>
    </location>
</feature>
<dbReference type="AlphaFoldDB" id="A0A1V5MFQ3"/>
<dbReference type="Proteomes" id="UP000485484">
    <property type="component" value="Unassembled WGS sequence"/>
</dbReference>
<name>A0A1V5MFQ3_UNCT6</name>
<gene>
    <name evidence="4" type="ORF">BWY73_00930</name>
</gene>
<feature type="active site" description="Proton acceptor" evidence="2">
    <location>
        <position position="125"/>
    </location>
</feature>
<comment type="catalytic activity">
    <reaction evidence="2">
        <text>a 3'-end 2',3'-cyclophospho-ribonucleotide-RNA + H2O = a 3'-end 2'-phospho-ribonucleotide-RNA + H(+)</text>
        <dbReference type="Rhea" id="RHEA:11828"/>
        <dbReference type="Rhea" id="RHEA-COMP:10464"/>
        <dbReference type="Rhea" id="RHEA-COMP:17353"/>
        <dbReference type="ChEBI" id="CHEBI:15377"/>
        <dbReference type="ChEBI" id="CHEBI:15378"/>
        <dbReference type="ChEBI" id="CHEBI:83064"/>
        <dbReference type="ChEBI" id="CHEBI:173113"/>
        <dbReference type="EC" id="3.1.4.58"/>
    </reaction>
</comment>
<evidence type="ECO:0000256" key="1">
    <source>
        <dbReference type="ARBA" id="ARBA00022801"/>
    </source>
</evidence>